<keyword evidence="3" id="KW-0949">S-adenosyl-L-methionine</keyword>
<protein>
    <submittedName>
        <fullName evidence="10">Uncharacterized protein</fullName>
    </submittedName>
</protein>
<feature type="compositionally biased region" description="Polar residues" evidence="7">
    <location>
        <begin position="344"/>
        <end position="356"/>
    </location>
</feature>
<feature type="region of interest" description="Disordered" evidence="7">
    <location>
        <begin position="814"/>
        <end position="840"/>
    </location>
</feature>
<keyword evidence="1" id="KW-0489">Methyltransferase</keyword>
<evidence type="ECO:0000313" key="10">
    <source>
        <dbReference type="EMBL" id="KAF6151479.1"/>
    </source>
</evidence>
<feature type="compositionally biased region" description="Basic and acidic residues" evidence="7">
    <location>
        <begin position="814"/>
        <end position="829"/>
    </location>
</feature>
<comment type="caution">
    <text evidence="10">The sequence shown here is derived from an EMBL/GenBank/DDBJ whole genome shotgun (WGS) entry which is preliminary data.</text>
</comment>
<feature type="domain" description="CXC" evidence="9">
    <location>
        <begin position="620"/>
        <end position="719"/>
    </location>
</feature>
<dbReference type="GO" id="GO:0031507">
    <property type="term" value="P:heterochromatin formation"/>
    <property type="evidence" value="ECO:0007669"/>
    <property type="project" value="TreeGrafter"/>
</dbReference>
<evidence type="ECO:0000259" key="8">
    <source>
        <dbReference type="PROSITE" id="PS50280"/>
    </source>
</evidence>
<dbReference type="Gene3D" id="2.170.270.10">
    <property type="entry name" value="SET domain"/>
    <property type="match status" value="2"/>
</dbReference>
<evidence type="ECO:0000256" key="6">
    <source>
        <dbReference type="ARBA" id="ARBA00048568"/>
    </source>
</evidence>
<dbReference type="SUPFAM" id="SSF82199">
    <property type="entry name" value="SET domain"/>
    <property type="match status" value="1"/>
</dbReference>
<dbReference type="EMBL" id="JACGCM010001690">
    <property type="protein sequence ID" value="KAF6151479.1"/>
    <property type="molecule type" value="Genomic_DNA"/>
</dbReference>
<evidence type="ECO:0000256" key="7">
    <source>
        <dbReference type="SAM" id="MobiDB-lite"/>
    </source>
</evidence>
<accession>A0A7J7M9C4</accession>
<feature type="compositionally biased region" description="Polar residues" evidence="7">
    <location>
        <begin position="379"/>
        <end position="411"/>
    </location>
</feature>
<dbReference type="Pfam" id="PF18264">
    <property type="entry name" value="preSET_CXC"/>
    <property type="match status" value="1"/>
</dbReference>
<dbReference type="PANTHER" id="PTHR45747">
    <property type="entry name" value="HISTONE-LYSINE N-METHYLTRANSFERASE E(Z)"/>
    <property type="match status" value="1"/>
</dbReference>
<dbReference type="PANTHER" id="PTHR45747:SF4">
    <property type="entry name" value="HISTONE-LYSINE N-METHYLTRANSFERASE E(Z)"/>
    <property type="match status" value="1"/>
</dbReference>
<dbReference type="PROSITE" id="PS50280">
    <property type="entry name" value="SET"/>
    <property type="match status" value="1"/>
</dbReference>
<feature type="compositionally biased region" description="Polar residues" evidence="7">
    <location>
        <begin position="462"/>
        <end position="471"/>
    </location>
</feature>
<dbReference type="InterPro" id="IPR046341">
    <property type="entry name" value="SET_dom_sf"/>
</dbReference>
<feature type="region of interest" description="Disordered" evidence="7">
    <location>
        <begin position="344"/>
        <end position="420"/>
    </location>
</feature>
<dbReference type="InterPro" id="IPR058609">
    <property type="entry name" value="HTH_CLF-like"/>
</dbReference>
<dbReference type="AlphaFoldDB" id="A0A7J7M9C4"/>
<dbReference type="OrthoDB" id="6141102at2759"/>
<keyword evidence="4" id="KW-0805">Transcription regulation</keyword>
<evidence type="ECO:0000313" key="11">
    <source>
        <dbReference type="Proteomes" id="UP000541444"/>
    </source>
</evidence>
<keyword evidence="11" id="KW-1185">Reference proteome</keyword>
<feature type="region of interest" description="Disordered" evidence="7">
    <location>
        <begin position="1"/>
        <end position="24"/>
    </location>
</feature>
<dbReference type="InterPro" id="IPR025778">
    <property type="entry name" value="Hist-Lys_N-MeTrfase_plant"/>
</dbReference>
<dbReference type="GO" id="GO:0031519">
    <property type="term" value="C:PcG protein complex"/>
    <property type="evidence" value="ECO:0007669"/>
    <property type="project" value="InterPro"/>
</dbReference>
<evidence type="ECO:0000256" key="4">
    <source>
        <dbReference type="ARBA" id="ARBA00023015"/>
    </source>
</evidence>
<sequence>MATSSALECRSDPPDLQQVSTVMEEEEEEEEANQSTGEIMAVIDTFKHEVSANRIVTIKRKMEENKQKMVNITSQICNLSNSRGQFGDRNVDMLMNRQQDAVCLLSGCEEDNNGCEDDSRGALSAAFLSGSCSVVKNVVRPIKLSEVQKLPPYTTWIFLDRNQRMTDDQSVLGRRRIYYDQNGGEALICSDSEEEVAEDEEENKQFGNIEEYILRKTIQEVGLSDAVLDSLAQCFSRRPCDVKARYEVLLKGEKSSNCPKRGDFGDGPRIDDVLLDKDLDAALDSFDNLFCRRCLVFDCRLHGCSQDLVFPAEKQHRRSVFDEEKVPCSSHCYRLAPESENAATLSAQEKSVTSSGSAGGQISPRKKVSCSSAGRRPKSNQSESASSNCRNMSESSESEIQPRYKSSSPTKTKLVGRCGIRKRNSKQVAERVLVCMRKRQKKMAFDFDTKRRSSSGKDNEDASSTSLQKVKSPSWRKESPFDFDNEPFDDIIKEPHMTCSDNTSKKEELVDESICTHEGVKSWKALEKSLFAKGIEIFGRSSCLIARNLLNGMRTCSEIFQFMGSTDTGDGKNSLVDAHSKADHNDLSSEPRTRSRFVRRRGRVRRLKYTWKSAGYHSIRKRITEKKDQPCRQFNPCGCETACGKQCSCLVNGTCCEKYCGCPKTCKNRFRGCHCAKSQCRSRQCPCFAADRECDPDVCRNCWISCGDGTLGVPSQGGDNYECRNMKLLLKQQQRVLLGRSNVSGWGAFLKFVLDAYRKGDKLKFANHSPDPNCYAKVMMVAGDHRVGIFAKERISGGEELFYDYRYEPDRAPAWARKPESSGSKREDLPPSSGRAKKLA</sequence>
<evidence type="ECO:0000256" key="2">
    <source>
        <dbReference type="ARBA" id="ARBA00022679"/>
    </source>
</evidence>
<evidence type="ECO:0000256" key="5">
    <source>
        <dbReference type="ARBA" id="ARBA00023163"/>
    </source>
</evidence>
<evidence type="ECO:0000256" key="1">
    <source>
        <dbReference type="ARBA" id="ARBA00022603"/>
    </source>
</evidence>
<dbReference type="Proteomes" id="UP000541444">
    <property type="component" value="Unassembled WGS sequence"/>
</dbReference>
<keyword evidence="2" id="KW-0808">Transferase</keyword>
<reference evidence="10 11" key="1">
    <citation type="journal article" date="2020" name="IScience">
        <title>Genome Sequencing of the Endangered Kingdonia uniflora (Circaeasteraceae, Ranunculales) Reveals Potential Mechanisms of Evolutionary Specialization.</title>
        <authorList>
            <person name="Sun Y."/>
            <person name="Deng T."/>
            <person name="Zhang A."/>
            <person name="Moore M.J."/>
            <person name="Landis J.B."/>
            <person name="Lin N."/>
            <person name="Zhang H."/>
            <person name="Zhang X."/>
            <person name="Huang J."/>
            <person name="Zhang X."/>
            <person name="Sun H."/>
            <person name="Wang H."/>
        </authorList>
    </citation>
    <scope>NUCLEOTIDE SEQUENCE [LARGE SCALE GENOMIC DNA]</scope>
    <source>
        <strain evidence="10">TB1705</strain>
        <tissue evidence="10">Leaf</tissue>
    </source>
</reference>
<dbReference type="InterPro" id="IPR026489">
    <property type="entry name" value="CXC_dom"/>
</dbReference>
<feature type="compositionally biased region" description="Basic and acidic residues" evidence="7">
    <location>
        <begin position="446"/>
        <end position="460"/>
    </location>
</feature>
<gene>
    <name evidence="10" type="ORF">GIB67_016291</name>
</gene>
<dbReference type="SMART" id="SM01114">
    <property type="entry name" value="CXC"/>
    <property type="match status" value="1"/>
</dbReference>
<dbReference type="InterPro" id="IPR045318">
    <property type="entry name" value="EZH1/2-like"/>
</dbReference>
<evidence type="ECO:0000259" key="9">
    <source>
        <dbReference type="PROSITE" id="PS51633"/>
    </source>
</evidence>
<dbReference type="PROSITE" id="PS51633">
    <property type="entry name" value="CXC"/>
    <property type="match status" value="1"/>
</dbReference>
<dbReference type="GO" id="GO:0032259">
    <property type="term" value="P:methylation"/>
    <property type="evidence" value="ECO:0007669"/>
    <property type="project" value="UniProtKB-KW"/>
</dbReference>
<dbReference type="GO" id="GO:0140951">
    <property type="term" value="F:histone H3K27 trimethyltransferase activity"/>
    <property type="evidence" value="ECO:0007669"/>
    <property type="project" value="UniProtKB-EC"/>
</dbReference>
<dbReference type="Pfam" id="PF00856">
    <property type="entry name" value="SET"/>
    <property type="match status" value="1"/>
</dbReference>
<feature type="region of interest" description="Disordered" evidence="7">
    <location>
        <begin position="446"/>
        <end position="482"/>
    </location>
</feature>
<name>A0A7J7M9C4_9MAGN</name>
<dbReference type="InterPro" id="IPR033467">
    <property type="entry name" value="Tesmin/TSO1-like_CXC"/>
</dbReference>
<evidence type="ECO:0000256" key="3">
    <source>
        <dbReference type="ARBA" id="ARBA00022691"/>
    </source>
</evidence>
<feature type="domain" description="SET" evidence="8">
    <location>
        <begin position="671"/>
        <end position="806"/>
    </location>
</feature>
<comment type="catalytic activity">
    <reaction evidence="6">
        <text>L-lysyl(27)-[histone H3] + 3 S-adenosyl-L-methionine = N(6),N(6),N(6)-trimethyl-L-lysyl(27)-[histone H3] + 3 S-adenosyl-L-homocysteine + 3 H(+)</text>
        <dbReference type="Rhea" id="RHEA:60292"/>
        <dbReference type="Rhea" id="RHEA-COMP:15535"/>
        <dbReference type="Rhea" id="RHEA-COMP:15548"/>
        <dbReference type="ChEBI" id="CHEBI:15378"/>
        <dbReference type="ChEBI" id="CHEBI:29969"/>
        <dbReference type="ChEBI" id="CHEBI:57856"/>
        <dbReference type="ChEBI" id="CHEBI:59789"/>
        <dbReference type="ChEBI" id="CHEBI:61961"/>
        <dbReference type="EC" id="2.1.1.356"/>
    </reaction>
</comment>
<dbReference type="GO" id="GO:0003682">
    <property type="term" value="F:chromatin binding"/>
    <property type="evidence" value="ECO:0007669"/>
    <property type="project" value="TreeGrafter"/>
</dbReference>
<dbReference type="PROSITE" id="PS51576">
    <property type="entry name" value="SAM_MT43_EZ"/>
    <property type="match status" value="1"/>
</dbReference>
<keyword evidence="5" id="KW-0804">Transcription</keyword>
<dbReference type="Pfam" id="PF25996">
    <property type="entry name" value="HTH_CLF_N"/>
    <property type="match status" value="1"/>
</dbReference>
<dbReference type="SMART" id="SM00317">
    <property type="entry name" value="SET"/>
    <property type="match status" value="1"/>
</dbReference>
<organism evidence="10 11">
    <name type="scientific">Kingdonia uniflora</name>
    <dbReference type="NCBI Taxonomy" id="39325"/>
    <lineage>
        <taxon>Eukaryota</taxon>
        <taxon>Viridiplantae</taxon>
        <taxon>Streptophyta</taxon>
        <taxon>Embryophyta</taxon>
        <taxon>Tracheophyta</taxon>
        <taxon>Spermatophyta</taxon>
        <taxon>Magnoliopsida</taxon>
        <taxon>Ranunculales</taxon>
        <taxon>Circaeasteraceae</taxon>
        <taxon>Kingdonia</taxon>
    </lineage>
</organism>
<dbReference type="InterPro" id="IPR041355">
    <property type="entry name" value="Pre-SET_CXC"/>
</dbReference>
<dbReference type="InterPro" id="IPR001214">
    <property type="entry name" value="SET_dom"/>
</dbReference>
<proteinExistence type="predicted"/>